<dbReference type="Proteomes" id="UP001331936">
    <property type="component" value="Unassembled WGS sequence"/>
</dbReference>
<proteinExistence type="predicted"/>
<accession>A0ABU7JWA8</accession>
<comment type="caution">
    <text evidence="2">The sequence shown here is derived from an EMBL/GenBank/DDBJ whole genome shotgun (WGS) entry which is preliminary data.</text>
</comment>
<dbReference type="RefSeq" id="WP_330153664.1">
    <property type="nucleotide sequence ID" value="NZ_JAUZMZ010000134.1"/>
</dbReference>
<evidence type="ECO:0000259" key="1">
    <source>
        <dbReference type="Pfam" id="PF01814"/>
    </source>
</evidence>
<dbReference type="Pfam" id="PF01814">
    <property type="entry name" value="Hemerythrin"/>
    <property type="match status" value="1"/>
</dbReference>
<evidence type="ECO:0000313" key="3">
    <source>
        <dbReference type="Proteomes" id="UP001331936"/>
    </source>
</evidence>
<dbReference type="InterPro" id="IPR012312">
    <property type="entry name" value="Hemerythrin-like"/>
</dbReference>
<gene>
    <name evidence="2" type="ORF">Q8814_19600</name>
</gene>
<dbReference type="Gene3D" id="1.20.120.520">
    <property type="entry name" value="nmb1532 protein domain like"/>
    <property type="match status" value="1"/>
</dbReference>
<feature type="domain" description="Hemerythrin-like" evidence="1">
    <location>
        <begin position="21"/>
        <end position="142"/>
    </location>
</feature>
<reference evidence="2 3" key="1">
    <citation type="submission" date="2023-08" db="EMBL/GenBank/DDBJ databases">
        <authorList>
            <person name="Girao M."/>
            <person name="Carvalho M.F."/>
        </authorList>
    </citation>
    <scope>NUCLEOTIDE SEQUENCE [LARGE SCALE GENOMIC DNA]</scope>
    <source>
        <strain evidence="2 3">CC-R104</strain>
    </source>
</reference>
<dbReference type="EMBL" id="JAUZMZ010000134">
    <property type="protein sequence ID" value="MEE2034292.1"/>
    <property type="molecule type" value="Genomic_DNA"/>
</dbReference>
<protein>
    <submittedName>
        <fullName evidence="2">Hemerythrin domain-containing protein</fullName>
    </submittedName>
</protein>
<evidence type="ECO:0000313" key="2">
    <source>
        <dbReference type="EMBL" id="MEE2034292.1"/>
    </source>
</evidence>
<organism evidence="2 3">
    <name type="scientific">Rhodococcus chondri</name>
    <dbReference type="NCBI Taxonomy" id="3065941"/>
    <lineage>
        <taxon>Bacteria</taxon>
        <taxon>Bacillati</taxon>
        <taxon>Actinomycetota</taxon>
        <taxon>Actinomycetes</taxon>
        <taxon>Mycobacteriales</taxon>
        <taxon>Nocardiaceae</taxon>
        <taxon>Rhodococcus</taxon>
    </lineage>
</organism>
<name>A0ABU7JWA8_9NOCA</name>
<keyword evidence="3" id="KW-1185">Reference proteome</keyword>
<sequence>MSTDQVVVATQVATTQEDADAVDAIKGHHSELAEQIATLTDGLLEAAESGDGFDAARAAAVDFLTGTLMPHAIAEENHLYPAAARREEAGLLVESMIAGHRVIGTLVDRIANEESPIRAAAAGHALRVFFDAHLVDENDRILSVLAGDPDVSLAKVVHGMHELLGEETHGEHGAHE</sequence>